<comment type="caution">
    <text evidence="3">The sequence shown here is derived from an EMBL/GenBank/DDBJ whole genome shotgun (WGS) entry which is preliminary data.</text>
</comment>
<accession>A0A1E5XP63</accession>
<name>A0A1E5XP63_9HYPH</name>
<organism evidence="3 4">
    <name type="scientific">Devosia insulae DS-56</name>
    <dbReference type="NCBI Taxonomy" id="1116389"/>
    <lineage>
        <taxon>Bacteria</taxon>
        <taxon>Pseudomonadati</taxon>
        <taxon>Pseudomonadota</taxon>
        <taxon>Alphaproteobacteria</taxon>
        <taxon>Hyphomicrobiales</taxon>
        <taxon>Devosiaceae</taxon>
        <taxon>Devosia</taxon>
    </lineage>
</organism>
<keyword evidence="4" id="KW-1185">Reference proteome</keyword>
<sequence>MANLTIRQLDDDVKERLRKRAAANGVSMEEEARKALQNWVARVEPREGMGTRIRRRFAPLSGVELDVPPRGPSRPLPDIFDDE</sequence>
<dbReference type="EMBL" id="LAJE02000213">
    <property type="protein sequence ID" value="OEO30378.1"/>
    <property type="molecule type" value="Genomic_DNA"/>
</dbReference>
<dbReference type="InterPro" id="IPR053853">
    <property type="entry name" value="FitA-like_RHH"/>
</dbReference>
<dbReference type="RefSeq" id="WP_069910414.1">
    <property type="nucleotide sequence ID" value="NZ_LAJE02000213.1"/>
</dbReference>
<dbReference type="GO" id="GO:0006355">
    <property type="term" value="P:regulation of DNA-templated transcription"/>
    <property type="evidence" value="ECO:0007669"/>
    <property type="project" value="InterPro"/>
</dbReference>
<feature type="region of interest" description="Disordered" evidence="1">
    <location>
        <begin position="63"/>
        <end position="83"/>
    </location>
</feature>
<evidence type="ECO:0000313" key="3">
    <source>
        <dbReference type="EMBL" id="OEO30378.1"/>
    </source>
</evidence>
<gene>
    <name evidence="3" type="ORF">VW23_021665</name>
</gene>
<protein>
    <recommendedName>
        <fullName evidence="2">Antitoxin FitA-like ribbon-helix-helix domain-containing protein</fullName>
    </recommendedName>
</protein>
<dbReference type="Pfam" id="PF22513">
    <property type="entry name" value="FitA-like_RHH"/>
    <property type="match status" value="1"/>
</dbReference>
<evidence type="ECO:0000313" key="4">
    <source>
        <dbReference type="Proteomes" id="UP000095463"/>
    </source>
</evidence>
<dbReference type="OrthoDB" id="2389872at2"/>
<dbReference type="InterPro" id="IPR010985">
    <property type="entry name" value="Ribbon_hlx_hlx"/>
</dbReference>
<dbReference type="Gene3D" id="1.10.1220.10">
    <property type="entry name" value="Met repressor-like"/>
    <property type="match status" value="1"/>
</dbReference>
<dbReference type="SUPFAM" id="SSF47598">
    <property type="entry name" value="Ribbon-helix-helix"/>
    <property type="match status" value="1"/>
</dbReference>
<proteinExistence type="predicted"/>
<feature type="domain" description="Antitoxin FitA-like ribbon-helix-helix" evidence="2">
    <location>
        <begin position="2"/>
        <end position="39"/>
    </location>
</feature>
<reference evidence="3 4" key="1">
    <citation type="journal article" date="2015" name="Genome Announc.">
        <title>Genome Assemblies of Three Soil-Associated Devosia species: D. insulae, D. limi, and D. soli.</title>
        <authorList>
            <person name="Hassan Y.I."/>
            <person name="Lepp D."/>
            <person name="Zhou T."/>
        </authorList>
    </citation>
    <scope>NUCLEOTIDE SEQUENCE [LARGE SCALE GENOMIC DNA]</scope>
    <source>
        <strain evidence="3 4">DS-56</strain>
    </source>
</reference>
<dbReference type="Proteomes" id="UP000095463">
    <property type="component" value="Unassembled WGS sequence"/>
</dbReference>
<evidence type="ECO:0000259" key="2">
    <source>
        <dbReference type="Pfam" id="PF22513"/>
    </source>
</evidence>
<evidence type="ECO:0000256" key="1">
    <source>
        <dbReference type="SAM" id="MobiDB-lite"/>
    </source>
</evidence>
<dbReference type="AlphaFoldDB" id="A0A1E5XP63"/>
<dbReference type="InterPro" id="IPR013321">
    <property type="entry name" value="Arc_rbn_hlx_hlx"/>
</dbReference>